<dbReference type="PANTHER" id="PTHR15440:SF0">
    <property type="entry name" value="PROTEIN XRP2"/>
    <property type="match status" value="1"/>
</dbReference>
<dbReference type="Gene3D" id="3.30.70.141">
    <property type="entry name" value="Nucleoside diphosphate kinase-like domain"/>
    <property type="match status" value="1"/>
</dbReference>
<dbReference type="GO" id="GO:0005929">
    <property type="term" value="C:cilium"/>
    <property type="evidence" value="ECO:0007669"/>
    <property type="project" value="TreeGrafter"/>
</dbReference>
<evidence type="ECO:0000259" key="3">
    <source>
        <dbReference type="PROSITE" id="PS51329"/>
    </source>
</evidence>
<dbReference type="PROSITE" id="PS51329">
    <property type="entry name" value="C_CAP_COFACTOR_C"/>
    <property type="match status" value="1"/>
</dbReference>
<dbReference type="GO" id="GO:0005525">
    <property type="term" value="F:GTP binding"/>
    <property type="evidence" value="ECO:0007669"/>
    <property type="project" value="UniProtKB-KW"/>
</dbReference>
<dbReference type="SUPFAM" id="SSF54919">
    <property type="entry name" value="Nucleoside diphosphate kinase, NDK"/>
    <property type="match status" value="1"/>
</dbReference>
<keyword evidence="2" id="KW-0547">Nucleotide-binding</keyword>
<dbReference type="Pfam" id="PF07986">
    <property type="entry name" value="TBCC"/>
    <property type="match status" value="1"/>
</dbReference>
<keyword evidence="2" id="KW-0342">GTP-binding</keyword>
<dbReference type="GO" id="GO:0006892">
    <property type="term" value="P:post-Golgi vesicle-mediated transport"/>
    <property type="evidence" value="ECO:0007669"/>
    <property type="project" value="TreeGrafter"/>
</dbReference>
<dbReference type="InterPro" id="IPR012945">
    <property type="entry name" value="Tubulin-bd_cofactor_C_dom"/>
</dbReference>
<organism evidence="4 5">
    <name type="scientific">Tetranychus urticae</name>
    <name type="common">Two-spotted spider mite</name>
    <dbReference type="NCBI Taxonomy" id="32264"/>
    <lineage>
        <taxon>Eukaryota</taxon>
        <taxon>Metazoa</taxon>
        <taxon>Ecdysozoa</taxon>
        <taxon>Arthropoda</taxon>
        <taxon>Chelicerata</taxon>
        <taxon>Arachnida</taxon>
        <taxon>Acari</taxon>
        <taxon>Acariformes</taxon>
        <taxon>Trombidiformes</taxon>
        <taxon>Prostigmata</taxon>
        <taxon>Eleutherengona</taxon>
        <taxon>Raphignathae</taxon>
        <taxon>Tetranychoidea</taxon>
        <taxon>Tetranychidae</taxon>
        <taxon>Tetranychus</taxon>
    </lineage>
</organism>
<dbReference type="AlphaFoldDB" id="T1JZW0"/>
<dbReference type="HOGENOM" id="CLU_1050977_0_0_1"/>
<evidence type="ECO:0000256" key="1">
    <source>
        <dbReference type="ARBA" id="ARBA00008848"/>
    </source>
</evidence>
<dbReference type="PIRSF" id="PIRSF037947">
    <property type="entry name" value="Protein_XRP2"/>
    <property type="match status" value="1"/>
</dbReference>
<dbReference type="Gene3D" id="2.160.20.70">
    <property type="match status" value="1"/>
</dbReference>
<dbReference type="InterPro" id="IPR039093">
    <property type="entry name" value="XRP2"/>
</dbReference>
<dbReference type="STRING" id="32264.T1JZW0"/>
<feature type="domain" description="C-CAP/cofactor C-like" evidence="3">
    <location>
        <begin position="1"/>
        <end position="85"/>
    </location>
</feature>
<evidence type="ECO:0000313" key="5">
    <source>
        <dbReference type="Proteomes" id="UP000015104"/>
    </source>
</evidence>
<dbReference type="GO" id="GO:0005096">
    <property type="term" value="F:GTPase activator activity"/>
    <property type="evidence" value="ECO:0007669"/>
    <property type="project" value="InterPro"/>
</dbReference>
<evidence type="ECO:0000313" key="4">
    <source>
        <dbReference type="EnsemblMetazoa" id="tetur03g05430.1"/>
    </source>
</evidence>
<dbReference type="InterPro" id="IPR016098">
    <property type="entry name" value="CAP/MinC_C"/>
</dbReference>
<dbReference type="EnsemblMetazoa" id="tetur03g05430.1">
    <property type="protein sequence ID" value="tetur03g05430.1"/>
    <property type="gene ID" value="tetur03g05430"/>
</dbReference>
<keyword evidence="5" id="KW-1185">Reference proteome</keyword>
<reference evidence="5" key="1">
    <citation type="submission" date="2011-08" db="EMBL/GenBank/DDBJ databases">
        <authorList>
            <person name="Rombauts S."/>
        </authorList>
    </citation>
    <scope>NUCLEOTIDE SEQUENCE</scope>
    <source>
        <strain evidence="5">London</strain>
    </source>
</reference>
<comment type="similarity">
    <text evidence="1">Belongs to the TBCC family.</text>
</comment>
<dbReference type="InterPro" id="IPR017901">
    <property type="entry name" value="C-CAP_CF_C-like"/>
</dbReference>
<dbReference type="Proteomes" id="UP000015104">
    <property type="component" value="Unassembled WGS sequence"/>
</dbReference>
<evidence type="ECO:0000256" key="2">
    <source>
        <dbReference type="PIRSR" id="PIRSR037947-1"/>
    </source>
</evidence>
<sequence length="265" mass="29734">MKLKNIFLRNCSNCRIICASQQFRARDCKSLYLFLHCLTKPTIEACENIQVACYSFFYSQLSDQFKLAGLTVFNNSWSQVYDFGGAEGTQNWSLLDPVSIQYFGLDIHLSVVPRTLGVRTDQSIETGLVIFFPDGNREKRAKAYIREMAEKSVSLIVVCSLVATKEFMMKEVEAMQIFKTDSYNSIVGRGPVIAIQHLGPDCIKKSHQAAKTIALETGSTGLVYVPSNPEIAMEQIKLIFNSIDLPQEKFSSPTIANKEITESIE</sequence>
<dbReference type="InterPro" id="IPR036850">
    <property type="entry name" value="NDK-like_dom_sf"/>
</dbReference>
<feature type="binding site" evidence="2">
    <location>
        <begin position="21"/>
        <end position="24"/>
    </location>
    <ligand>
        <name>GTP</name>
        <dbReference type="ChEBI" id="CHEBI:37565"/>
    </ligand>
</feature>
<proteinExistence type="inferred from homology"/>
<name>T1JZW0_TETUR</name>
<accession>T1JZW0</accession>
<dbReference type="eggNOG" id="KOG2512">
    <property type="taxonomic scope" value="Eukaryota"/>
</dbReference>
<dbReference type="EMBL" id="CAEY01001127">
    <property type="status" value="NOT_ANNOTATED_CDS"/>
    <property type="molecule type" value="Genomic_DNA"/>
</dbReference>
<dbReference type="GO" id="GO:1990075">
    <property type="term" value="C:periciliary membrane compartment"/>
    <property type="evidence" value="ECO:0007669"/>
    <property type="project" value="TreeGrafter"/>
</dbReference>
<protein>
    <recommendedName>
        <fullName evidence="3">C-CAP/cofactor C-like domain-containing protein</fullName>
    </recommendedName>
</protein>
<reference evidence="4" key="2">
    <citation type="submission" date="2015-06" db="UniProtKB">
        <authorList>
            <consortium name="EnsemblMetazoa"/>
        </authorList>
    </citation>
    <scope>IDENTIFICATION</scope>
</reference>
<dbReference type="PANTHER" id="PTHR15440">
    <property type="entry name" value="XRP2 PROTEIN"/>
    <property type="match status" value="1"/>
</dbReference>